<feature type="transmembrane region" description="Helical" evidence="8">
    <location>
        <begin position="321"/>
        <end position="354"/>
    </location>
</feature>
<evidence type="ECO:0000256" key="1">
    <source>
        <dbReference type="ARBA" id="ARBA00004651"/>
    </source>
</evidence>
<dbReference type="GO" id="GO:0055085">
    <property type="term" value="P:transmembrane transport"/>
    <property type="evidence" value="ECO:0007669"/>
    <property type="project" value="TreeGrafter"/>
</dbReference>
<comment type="similarity">
    <text evidence="2">Belongs to the autoinducer-2 exporter (AI-2E) (TC 2.A.86) family.</text>
</comment>
<keyword evidence="4" id="KW-1003">Cell membrane</keyword>
<evidence type="ECO:0000256" key="8">
    <source>
        <dbReference type="SAM" id="Phobius"/>
    </source>
</evidence>
<accession>A0A6H2EKX7</accession>
<organism evidence="9 10">
    <name type="scientific">Arcanobacterium buesumense</name>
    <dbReference type="NCBI Taxonomy" id="2722751"/>
    <lineage>
        <taxon>Bacteria</taxon>
        <taxon>Bacillati</taxon>
        <taxon>Actinomycetota</taxon>
        <taxon>Actinomycetes</taxon>
        <taxon>Actinomycetales</taxon>
        <taxon>Actinomycetaceae</taxon>
        <taxon>Arcanobacterium</taxon>
    </lineage>
</organism>
<feature type="transmembrane region" description="Helical" evidence="8">
    <location>
        <begin position="247"/>
        <end position="277"/>
    </location>
</feature>
<evidence type="ECO:0000256" key="3">
    <source>
        <dbReference type="ARBA" id="ARBA00022448"/>
    </source>
</evidence>
<evidence type="ECO:0000256" key="4">
    <source>
        <dbReference type="ARBA" id="ARBA00022475"/>
    </source>
</evidence>
<feature type="transmembrane region" description="Helical" evidence="8">
    <location>
        <begin position="46"/>
        <end position="65"/>
    </location>
</feature>
<feature type="transmembrane region" description="Helical" evidence="8">
    <location>
        <begin position="21"/>
        <end position="40"/>
    </location>
</feature>
<proteinExistence type="inferred from homology"/>
<sequence length="423" mass="45935">MQASSNDHTSVHRVPQPLVTAAAWSWRLIVVAIVLATAGWLSLHFYTIIISTMVTLLLAVILEPFASGLMKRLKFPAGLAATATLLLLISFIGLLIWGSSVGIISGFSEVSDQIYAGMNTIIDEVTRRFPDIGNQVNEAWNSLQHTLTNNSGHILGGVVAVGSTVTSALTGFILVIFTLFFFLKDGRRLWRWCVRLLPLHYQNSANEAGIRAWVMIGNYTRTQAIVAFVDAVGIAVIAIFLKTPLGLAFPIGVIVFLAAFIPVVGAFLSGFVAVIIVLVNTQSFFMAGMMVVGIVVVQQIEGNLLQPILQGNALNIHPLTIVLIVAGGSSVAGIVGALFSVPIVAAINVIVLYLRGHDLYPYLATMEDRPGGPPRDFLELRTQYWQAFDENIAQSQSPQERRAYKRAQLTRKLNNIVGRSTKG</sequence>
<dbReference type="Proteomes" id="UP000502298">
    <property type="component" value="Chromosome"/>
</dbReference>
<evidence type="ECO:0000256" key="6">
    <source>
        <dbReference type="ARBA" id="ARBA00022989"/>
    </source>
</evidence>
<keyword evidence="10" id="KW-1185">Reference proteome</keyword>
<dbReference type="KEGG" id="arca:HC352_04895"/>
<dbReference type="EMBL" id="CP050804">
    <property type="protein sequence ID" value="QJC21904.1"/>
    <property type="molecule type" value="Genomic_DNA"/>
</dbReference>
<reference evidence="9 10" key="1">
    <citation type="submission" date="2020-03" db="EMBL/GenBank/DDBJ databases">
        <title>Complete genome of Arcanobacterium buesumensis sp. nov. strain 2701.</title>
        <authorList>
            <person name="Borowiak M."/>
            <person name="Alssahen M."/>
            <person name="Laemmler C."/>
            <person name="Malorny B."/>
            <person name="Hassan A."/>
            <person name="Prenger-Berninghoff E."/>
            <person name="Ploetz M."/>
            <person name="Abdulmawjood A."/>
        </authorList>
    </citation>
    <scope>NUCLEOTIDE SEQUENCE [LARGE SCALE GENOMIC DNA]</scope>
    <source>
        <strain evidence="9 10">2701</strain>
    </source>
</reference>
<keyword evidence="5 8" id="KW-0812">Transmembrane</keyword>
<dbReference type="PANTHER" id="PTHR21716:SF53">
    <property type="entry name" value="PERMEASE PERM-RELATED"/>
    <property type="match status" value="1"/>
</dbReference>
<feature type="transmembrane region" description="Helical" evidence="8">
    <location>
        <begin position="77"/>
        <end position="97"/>
    </location>
</feature>
<evidence type="ECO:0000313" key="10">
    <source>
        <dbReference type="Proteomes" id="UP000502298"/>
    </source>
</evidence>
<feature type="transmembrane region" description="Helical" evidence="8">
    <location>
        <begin position="284"/>
        <end position="301"/>
    </location>
</feature>
<evidence type="ECO:0000256" key="7">
    <source>
        <dbReference type="ARBA" id="ARBA00023136"/>
    </source>
</evidence>
<evidence type="ECO:0000256" key="5">
    <source>
        <dbReference type="ARBA" id="ARBA00022692"/>
    </source>
</evidence>
<feature type="transmembrane region" description="Helical" evidence="8">
    <location>
        <begin position="224"/>
        <end position="241"/>
    </location>
</feature>
<dbReference type="GO" id="GO:0005886">
    <property type="term" value="C:plasma membrane"/>
    <property type="evidence" value="ECO:0007669"/>
    <property type="project" value="UniProtKB-SubCell"/>
</dbReference>
<dbReference type="RefSeq" id="WP_168917843.1">
    <property type="nucleotide sequence ID" value="NZ_CP050804.1"/>
</dbReference>
<evidence type="ECO:0000313" key="9">
    <source>
        <dbReference type="EMBL" id="QJC21904.1"/>
    </source>
</evidence>
<dbReference type="AlphaFoldDB" id="A0A6H2EKX7"/>
<keyword evidence="6 8" id="KW-1133">Transmembrane helix</keyword>
<dbReference type="InterPro" id="IPR002549">
    <property type="entry name" value="AI-2E-like"/>
</dbReference>
<keyword evidence="3" id="KW-0813">Transport</keyword>
<gene>
    <name evidence="9" type="ORF">HC352_04895</name>
</gene>
<keyword evidence="7 8" id="KW-0472">Membrane</keyword>
<evidence type="ECO:0000256" key="2">
    <source>
        <dbReference type="ARBA" id="ARBA00009773"/>
    </source>
</evidence>
<comment type="subcellular location">
    <subcellularLocation>
        <location evidence="1">Cell membrane</location>
        <topology evidence="1">Multi-pass membrane protein</topology>
    </subcellularLocation>
</comment>
<dbReference type="Pfam" id="PF01594">
    <property type="entry name" value="AI-2E_transport"/>
    <property type="match status" value="1"/>
</dbReference>
<feature type="transmembrane region" description="Helical" evidence="8">
    <location>
        <begin position="154"/>
        <end position="182"/>
    </location>
</feature>
<dbReference type="PANTHER" id="PTHR21716">
    <property type="entry name" value="TRANSMEMBRANE PROTEIN"/>
    <property type="match status" value="1"/>
</dbReference>
<protein>
    <submittedName>
        <fullName evidence="9">AI-2E family transporter</fullName>
    </submittedName>
</protein>
<name>A0A6H2EKX7_9ACTO</name>